<feature type="compositionally biased region" description="Pro residues" evidence="1">
    <location>
        <begin position="1"/>
        <end position="10"/>
    </location>
</feature>
<proteinExistence type="predicted"/>
<sequence length="354" mass="38991">MSRPAPPPSRGPASVSEEPGPAPTAAFGPPPAPALGDFFVCDIVAAIPKDDMATMEHPVFSLSTRPDRRVLGYEHKGISVQITPSVKGLATIHDKDVLIYCISQLVAALNAGRPTARTLELTAHDLLLATNRETSGDSYRRLRDAFERLSGTRIITNIPTAEITTTAGFGLLESWEIVRRTRTGRMVSVSVTLSDWLYRAVLSKSVLTLSRDYFTLRKPLERRVYELARKHCGRQPRWQISMAVLCAKSGSASPLRVFRKMIRDMAAADLLPDYSLEVIEGDLVRITPRAAVIDPGDGPALPAEALEEARAVAPGWDVYALEADWRRYWVTTGRPRLRSPARAFVAYCAKRASK</sequence>
<evidence type="ECO:0000313" key="2">
    <source>
        <dbReference type="EMBL" id="MEV8468164.1"/>
    </source>
</evidence>
<keyword evidence="3" id="KW-1185">Reference proteome</keyword>
<evidence type="ECO:0000256" key="1">
    <source>
        <dbReference type="SAM" id="MobiDB-lite"/>
    </source>
</evidence>
<dbReference type="EMBL" id="JBFBVU010000023">
    <property type="protein sequence ID" value="MEV8468164.1"/>
    <property type="molecule type" value="Genomic_DNA"/>
</dbReference>
<dbReference type="RefSeq" id="WP_366194120.1">
    <property type="nucleotide sequence ID" value="NZ_JBFBVU010000023.1"/>
</dbReference>
<gene>
    <name evidence="2" type="ORF">AB0T83_15425</name>
</gene>
<name>A0ABV3L9C3_9RHOB</name>
<reference evidence="2 3" key="1">
    <citation type="submission" date="2024-07" db="EMBL/GenBank/DDBJ databases">
        <authorList>
            <person name="Kang M."/>
        </authorList>
    </citation>
    <scope>NUCLEOTIDE SEQUENCE [LARGE SCALE GENOMIC DNA]</scope>
    <source>
        <strain evidence="2 3">DFM31</strain>
    </source>
</reference>
<evidence type="ECO:0000313" key="3">
    <source>
        <dbReference type="Proteomes" id="UP001553161"/>
    </source>
</evidence>
<dbReference type="InterPro" id="IPR018777">
    <property type="entry name" value="Replication_initiator_prot_A"/>
</dbReference>
<comment type="caution">
    <text evidence="2">The sequence shown here is derived from an EMBL/GenBank/DDBJ whole genome shotgun (WGS) entry which is preliminary data.</text>
</comment>
<organism evidence="2 3">
    <name type="scientific">Meridianimarinicoccus marinus</name>
    <dbReference type="NCBI Taxonomy" id="3231483"/>
    <lineage>
        <taxon>Bacteria</taxon>
        <taxon>Pseudomonadati</taxon>
        <taxon>Pseudomonadota</taxon>
        <taxon>Alphaproteobacteria</taxon>
        <taxon>Rhodobacterales</taxon>
        <taxon>Paracoccaceae</taxon>
        <taxon>Meridianimarinicoccus</taxon>
    </lineage>
</organism>
<accession>A0ABV3L9C3</accession>
<dbReference type="Proteomes" id="UP001553161">
    <property type="component" value="Unassembled WGS sequence"/>
</dbReference>
<feature type="region of interest" description="Disordered" evidence="1">
    <location>
        <begin position="1"/>
        <end position="28"/>
    </location>
</feature>
<protein>
    <submittedName>
        <fullName evidence="2">Replication initiator protein A</fullName>
    </submittedName>
</protein>
<dbReference type="Pfam" id="PF10134">
    <property type="entry name" value="RPA"/>
    <property type="match status" value="1"/>
</dbReference>